<evidence type="ECO:0000256" key="1">
    <source>
        <dbReference type="ARBA" id="ARBA00022741"/>
    </source>
</evidence>
<dbReference type="InterPro" id="IPR001806">
    <property type="entry name" value="Small_GTPase"/>
</dbReference>
<dbReference type="SMART" id="SM00173">
    <property type="entry name" value="RAS"/>
    <property type="match status" value="1"/>
</dbReference>
<reference evidence="4" key="1">
    <citation type="journal article" date="2022" name="bioRxiv">
        <title>Genomics of Preaxostyla Flagellates Illuminates Evolutionary Transitions and the Path Towards Mitochondrial Loss.</title>
        <authorList>
            <person name="Novak L.V.F."/>
            <person name="Treitli S.C."/>
            <person name="Pyrih J."/>
            <person name="Halakuc P."/>
            <person name="Pipaliya S.V."/>
            <person name="Vacek V."/>
            <person name="Brzon O."/>
            <person name="Soukal P."/>
            <person name="Eme L."/>
            <person name="Dacks J.B."/>
            <person name="Karnkowska A."/>
            <person name="Elias M."/>
            <person name="Hampl V."/>
        </authorList>
    </citation>
    <scope>NUCLEOTIDE SEQUENCE</scope>
    <source>
        <strain evidence="4">RCP-MX</strain>
    </source>
</reference>
<name>A0ABQ8UZG0_9EUKA</name>
<dbReference type="SUPFAM" id="SSF52540">
    <property type="entry name" value="P-loop containing nucleoside triphosphate hydrolases"/>
    <property type="match status" value="1"/>
</dbReference>
<protein>
    <submittedName>
        <fullName evidence="4">Ras-related protein Rab-23</fullName>
    </submittedName>
</protein>
<gene>
    <name evidence="4" type="ORF">PAPYR_172</name>
</gene>
<dbReference type="PROSITE" id="PS51419">
    <property type="entry name" value="RAB"/>
    <property type="match status" value="1"/>
</dbReference>
<keyword evidence="1" id="KW-0547">Nucleotide-binding</keyword>
<dbReference type="Proteomes" id="UP001141327">
    <property type="component" value="Unassembled WGS sequence"/>
</dbReference>
<dbReference type="InterPro" id="IPR027417">
    <property type="entry name" value="P-loop_NTPase"/>
</dbReference>
<dbReference type="PRINTS" id="PR00449">
    <property type="entry name" value="RASTRNSFRMNG"/>
</dbReference>
<proteinExistence type="predicted"/>
<evidence type="ECO:0000313" key="5">
    <source>
        <dbReference type="Proteomes" id="UP001141327"/>
    </source>
</evidence>
<feature type="compositionally biased region" description="Low complexity" evidence="3">
    <location>
        <begin position="207"/>
        <end position="225"/>
    </location>
</feature>
<dbReference type="PROSITE" id="PS51420">
    <property type="entry name" value="RHO"/>
    <property type="match status" value="1"/>
</dbReference>
<dbReference type="SMART" id="SM00175">
    <property type="entry name" value="RAB"/>
    <property type="match status" value="1"/>
</dbReference>
<evidence type="ECO:0000256" key="2">
    <source>
        <dbReference type="ARBA" id="ARBA00023134"/>
    </source>
</evidence>
<accession>A0ABQ8UZG0</accession>
<keyword evidence="2" id="KW-0342">GTP-binding</keyword>
<comment type="caution">
    <text evidence="4">The sequence shown here is derived from an EMBL/GenBank/DDBJ whole genome shotgun (WGS) entry which is preliminary data.</text>
</comment>
<evidence type="ECO:0000256" key="3">
    <source>
        <dbReference type="SAM" id="MobiDB-lite"/>
    </source>
</evidence>
<dbReference type="PANTHER" id="PTHR47977">
    <property type="entry name" value="RAS-RELATED PROTEIN RAB"/>
    <property type="match status" value="1"/>
</dbReference>
<dbReference type="SMART" id="SM00176">
    <property type="entry name" value="RAN"/>
    <property type="match status" value="1"/>
</dbReference>
<evidence type="ECO:0000313" key="4">
    <source>
        <dbReference type="EMBL" id="KAJ4462950.1"/>
    </source>
</evidence>
<dbReference type="NCBIfam" id="TIGR00231">
    <property type="entry name" value="small_GTP"/>
    <property type="match status" value="1"/>
</dbReference>
<dbReference type="Gene3D" id="3.40.50.300">
    <property type="entry name" value="P-loop containing nucleotide triphosphate hydrolases"/>
    <property type="match status" value="1"/>
</dbReference>
<dbReference type="Pfam" id="PF00071">
    <property type="entry name" value="Ras"/>
    <property type="match status" value="1"/>
</dbReference>
<dbReference type="PROSITE" id="PS51421">
    <property type="entry name" value="RAS"/>
    <property type="match status" value="1"/>
</dbReference>
<organism evidence="4 5">
    <name type="scientific">Paratrimastix pyriformis</name>
    <dbReference type="NCBI Taxonomy" id="342808"/>
    <lineage>
        <taxon>Eukaryota</taxon>
        <taxon>Metamonada</taxon>
        <taxon>Preaxostyla</taxon>
        <taxon>Paratrimastigidae</taxon>
        <taxon>Paratrimastix</taxon>
    </lineage>
</organism>
<dbReference type="EMBL" id="JAPMOS010000001">
    <property type="protein sequence ID" value="KAJ4462950.1"/>
    <property type="molecule type" value="Genomic_DNA"/>
</dbReference>
<dbReference type="SMART" id="SM00174">
    <property type="entry name" value="RHO"/>
    <property type="match status" value="1"/>
</dbReference>
<sequence>MLLVEQDVEASMKVVVVGNGSVGKTSLIKRFCTNVFSDDYKKTIGVDFLEKELQLPELGTSVRMMLWDTAGQEEFDTITSNYYRGADAAVLAFASDNRDSFEKIRSWYQKVTKECGNIPMVLIQNKVDLIDQAQVRTDESEALATELKVRLYRTSVKQNLNVQEVFSFLAQTHLQRRQTEPAPPPRPRSVIPQAVAITQPPHPPTFPHLGPVNLAPAAQPQTQQPDGPVAVAPTKRRGHKDTCTII</sequence>
<dbReference type="InterPro" id="IPR005225">
    <property type="entry name" value="Small_GTP-bd"/>
</dbReference>
<dbReference type="InterPro" id="IPR050227">
    <property type="entry name" value="Rab"/>
</dbReference>
<keyword evidence="5" id="KW-1185">Reference proteome</keyword>
<feature type="region of interest" description="Disordered" evidence="3">
    <location>
        <begin position="197"/>
        <end position="246"/>
    </location>
</feature>